<proteinExistence type="predicted"/>
<dbReference type="Pfam" id="PF20803">
    <property type="entry name" value="PaaX_M"/>
    <property type="match status" value="1"/>
</dbReference>
<dbReference type="Proteomes" id="UP000178936">
    <property type="component" value="Unassembled WGS sequence"/>
</dbReference>
<dbReference type="InterPro" id="IPR048846">
    <property type="entry name" value="PaaX-like_central"/>
</dbReference>
<organism evidence="2 3">
    <name type="scientific">Candidatus Veblenbacteria bacterium RIFOXYA2_FULL_43_9</name>
    <dbReference type="NCBI Taxonomy" id="1802425"/>
    <lineage>
        <taxon>Bacteria</taxon>
        <taxon>Candidatus Vebleniibacteriota</taxon>
    </lineage>
</organism>
<name>A0A1G2Q179_9BACT</name>
<protein>
    <recommendedName>
        <fullName evidence="1">Transcriptional repressor PaaX-like central Cas2-like domain-containing protein</fullName>
    </recommendedName>
</protein>
<accession>A0A1G2Q179</accession>
<feature type="domain" description="Transcriptional repressor PaaX-like central Cas2-like" evidence="1">
    <location>
        <begin position="112"/>
        <end position="176"/>
    </location>
</feature>
<evidence type="ECO:0000259" key="1">
    <source>
        <dbReference type="Pfam" id="PF20803"/>
    </source>
</evidence>
<reference evidence="2 3" key="1">
    <citation type="journal article" date="2016" name="Nat. Commun.">
        <title>Thousands of microbial genomes shed light on interconnected biogeochemical processes in an aquifer system.</title>
        <authorList>
            <person name="Anantharaman K."/>
            <person name="Brown C.T."/>
            <person name="Hug L.A."/>
            <person name="Sharon I."/>
            <person name="Castelle C.J."/>
            <person name="Probst A.J."/>
            <person name="Thomas B.C."/>
            <person name="Singh A."/>
            <person name="Wilkins M.J."/>
            <person name="Karaoz U."/>
            <person name="Brodie E.L."/>
            <person name="Williams K.H."/>
            <person name="Hubbard S.S."/>
            <person name="Banfield J.F."/>
        </authorList>
    </citation>
    <scope>NUCLEOTIDE SEQUENCE [LARGE SCALE GENOMIC DNA]</scope>
</reference>
<comment type="caution">
    <text evidence="2">The sequence shown here is derived from an EMBL/GenBank/DDBJ whole genome shotgun (WGS) entry which is preliminary data.</text>
</comment>
<evidence type="ECO:0000313" key="3">
    <source>
        <dbReference type="Proteomes" id="UP000178936"/>
    </source>
</evidence>
<sequence>MNKRSSQPLTKVILALIRDLGESVVDFGKLWSAIASRYGSAYGRGGRGYVAELKKIHNQAELRRKLSELQRRKYIDIHRVGNKFSLELTEKGRSYNQARTWRESLPHRKGWFTVVVFDIPEQMSVERRLWRKMLKVGGFKKLQQSVWVSQLNSYDVVANFIRSAKVGKWVNVYQATDFLISPK</sequence>
<dbReference type="AlphaFoldDB" id="A0A1G2Q179"/>
<gene>
    <name evidence="2" type="ORF">A2226_02590</name>
</gene>
<dbReference type="EMBL" id="MHTB01000050">
    <property type="protein sequence ID" value="OHA54340.1"/>
    <property type="molecule type" value="Genomic_DNA"/>
</dbReference>
<evidence type="ECO:0000313" key="2">
    <source>
        <dbReference type="EMBL" id="OHA54340.1"/>
    </source>
</evidence>